<reference evidence="2 3" key="1">
    <citation type="journal article" date="2019" name="BMC Genomics">
        <title>New insights from Opisthorchis felineus genome: update on genomics of the epidemiologically important liver flukes.</title>
        <authorList>
            <person name="Ershov N.I."/>
            <person name="Mordvinov V.A."/>
            <person name="Prokhortchouk E.B."/>
            <person name="Pakharukova M.Y."/>
            <person name="Gunbin K.V."/>
            <person name="Ustyantsev K."/>
            <person name="Genaev M.A."/>
            <person name="Blinov A.G."/>
            <person name="Mazur A."/>
            <person name="Boulygina E."/>
            <person name="Tsygankova S."/>
            <person name="Khrameeva E."/>
            <person name="Chekanov N."/>
            <person name="Fan G."/>
            <person name="Xiao A."/>
            <person name="Zhang H."/>
            <person name="Xu X."/>
            <person name="Yang H."/>
            <person name="Solovyev V."/>
            <person name="Lee S.M."/>
            <person name="Liu X."/>
            <person name="Afonnikov D.A."/>
            <person name="Skryabin K.G."/>
        </authorList>
    </citation>
    <scope>NUCLEOTIDE SEQUENCE [LARGE SCALE GENOMIC DNA]</scope>
    <source>
        <strain evidence="2">AK-0245</strain>
        <tissue evidence="2">Whole organism</tissue>
    </source>
</reference>
<feature type="transmembrane region" description="Helical" evidence="1">
    <location>
        <begin position="37"/>
        <end position="57"/>
    </location>
</feature>
<name>A0A4S2LXU1_OPIFE</name>
<protein>
    <submittedName>
        <fullName evidence="2">Uncharacterized protein</fullName>
    </submittedName>
</protein>
<comment type="caution">
    <text evidence="2">The sequence shown here is derived from an EMBL/GenBank/DDBJ whole genome shotgun (WGS) entry which is preliminary data.</text>
</comment>
<dbReference type="Proteomes" id="UP000308267">
    <property type="component" value="Unassembled WGS sequence"/>
</dbReference>
<feature type="transmembrane region" description="Helical" evidence="1">
    <location>
        <begin position="69"/>
        <end position="95"/>
    </location>
</feature>
<sequence>MFSVFAPLSSSVDVYALAKIMLCVLCVRGYLPFVGVHMFGISLTVVNGLFVYGFCLPQFCNCSRSEGYLVLRGMCLCVHLSFAALLVTLLCEFYYHCFGVILPLNAQVNVRGSHQDASLRRTECQTVSLFERLTCFISSNEMETELSSSSAWVDCVAAVKYFTSFHSTSCKFLCCLG</sequence>
<keyword evidence="1" id="KW-0812">Transmembrane</keyword>
<accession>A0A4S2LXU1</accession>
<dbReference type="EMBL" id="SJOL01006349">
    <property type="protein sequence ID" value="TGZ68711.1"/>
    <property type="molecule type" value="Genomic_DNA"/>
</dbReference>
<evidence type="ECO:0000313" key="3">
    <source>
        <dbReference type="Proteomes" id="UP000308267"/>
    </source>
</evidence>
<organism evidence="2 3">
    <name type="scientific">Opisthorchis felineus</name>
    <dbReference type="NCBI Taxonomy" id="147828"/>
    <lineage>
        <taxon>Eukaryota</taxon>
        <taxon>Metazoa</taxon>
        <taxon>Spiralia</taxon>
        <taxon>Lophotrochozoa</taxon>
        <taxon>Platyhelminthes</taxon>
        <taxon>Trematoda</taxon>
        <taxon>Digenea</taxon>
        <taxon>Opisthorchiida</taxon>
        <taxon>Opisthorchiata</taxon>
        <taxon>Opisthorchiidae</taxon>
        <taxon>Opisthorchis</taxon>
    </lineage>
</organism>
<keyword evidence="1" id="KW-0472">Membrane</keyword>
<gene>
    <name evidence="2" type="ORF">CRM22_004107</name>
</gene>
<evidence type="ECO:0000256" key="1">
    <source>
        <dbReference type="SAM" id="Phobius"/>
    </source>
</evidence>
<dbReference type="AlphaFoldDB" id="A0A4S2LXU1"/>
<keyword evidence="3" id="KW-1185">Reference proteome</keyword>
<proteinExistence type="predicted"/>
<evidence type="ECO:0000313" key="2">
    <source>
        <dbReference type="EMBL" id="TGZ68711.1"/>
    </source>
</evidence>
<keyword evidence="1" id="KW-1133">Transmembrane helix</keyword>